<dbReference type="EMBL" id="HG994367">
    <property type="protein sequence ID" value="CAF1712012.1"/>
    <property type="molecule type" value="Genomic_DNA"/>
</dbReference>
<accession>A0A816IL95</accession>
<dbReference type="Proteomes" id="UP001295469">
    <property type="component" value="Chromosome C03"/>
</dbReference>
<protein>
    <submittedName>
        <fullName evidence="1">(rape) hypothetical protein</fullName>
    </submittedName>
</protein>
<reference evidence="1" key="1">
    <citation type="submission" date="2021-01" db="EMBL/GenBank/DDBJ databases">
        <authorList>
            <consortium name="Genoscope - CEA"/>
            <person name="William W."/>
        </authorList>
    </citation>
    <scope>NUCLEOTIDE SEQUENCE</scope>
</reference>
<proteinExistence type="predicted"/>
<sequence>MVTLIWVLPDTYYIDDAFWQLIYGLFLCLVDSAERAATVAANLISSARLILKLDSEFTEYSPQFLVDNALVVKEPVQGPPRSTFTTEDCLEHLVDVASPKTDAELEEMEKRRCKITVKDCLECAFKEGIPRREHWAHLGCVSKVPPYASLMPRVPVKGEVIEVKKLEDALELLKHGPIGAKLHVFSPDIDRVGEDGVYQGMAGAETRYVGLRDVIIGGVDKVNGVDVATVKICYKKRTSLMKVALNRMIMLLQHHADESQSVEPTRLLVDFIVPRLSK</sequence>
<gene>
    <name evidence="1" type="ORF">DARMORV10_C03P88570.1</name>
</gene>
<dbReference type="AlphaFoldDB" id="A0A816IL95"/>
<organism evidence="1">
    <name type="scientific">Brassica napus</name>
    <name type="common">Rape</name>
    <dbReference type="NCBI Taxonomy" id="3708"/>
    <lineage>
        <taxon>Eukaryota</taxon>
        <taxon>Viridiplantae</taxon>
        <taxon>Streptophyta</taxon>
        <taxon>Embryophyta</taxon>
        <taxon>Tracheophyta</taxon>
        <taxon>Spermatophyta</taxon>
        <taxon>Magnoliopsida</taxon>
        <taxon>eudicotyledons</taxon>
        <taxon>Gunneridae</taxon>
        <taxon>Pentapetalae</taxon>
        <taxon>rosids</taxon>
        <taxon>malvids</taxon>
        <taxon>Brassicales</taxon>
        <taxon>Brassicaceae</taxon>
        <taxon>Brassiceae</taxon>
        <taxon>Brassica</taxon>
    </lineage>
</organism>
<name>A0A816IL95_BRANA</name>
<evidence type="ECO:0000313" key="1">
    <source>
        <dbReference type="EMBL" id="CAF1712012.1"/>
    </source>
</evidence>